<evidence type="ECO:0000256" key="2">
    <source>
        <dbReference type="ARBA" id="ARBA00022692"/>
    </source>
</evidence>
<feature type="transmembrane region" description="Helical" evidence="5">
    <location>
        <begin position="231"/>
        <end position="251"/>
    </location>
</feature>
<comment type="subcellular location">
    <subcellularLocation>
        <location evidence="1">Membrane</location>
        <topology evidence="1">Multi-pass membrane protein</topology>
    </subcellularLocation>
</comment>
<feature type="transmembrane region" description="Helical" evidence="5">
    <location>
        <begin position="71"/>
        <end position="95"/>
    </location>
</feature>
<dbReference type="AlphaFoldDB" id="A0A2J6RZ10"/>
<keyword evidence="4 5" id="KW-0472">Membrane</keyword>
<feature type="transmembrane region" description="Helical" evidence="5">
    <location>
        <begin position="116"/>
        <end position="138"/>
    </location>
</feature>
<accession>A0A2J6RZ10</accession>
<dbReference type="EMBL" id="KZ613942">
    <property type="protein sequence ID" value="PMD43750.1"/>
    <property type="molecule type" value="Genomic_DNA"/>
</dbReference>
<dbReference type="STRING" id="1149755.A0A2J6RZ10"/>
<feature type="transmembrane region" description="Helical" evidence="5">
    <location>
        <begin position="40"/>
        <end position="59"/>
    </location>
</feature>
<gene>
    <name evidence="6" type="ORF">L207DRAFT_485251</name>
</gene>
<evidence type="ECO:0000256" key="3">
    <source>
        <dbReference type="ARBA" id="ARBA00022989"/>
    </source>
</evidence>
<dbReference type="GO" id="GO:0016020">
    <property type="term" value="C:membrane"/>
    <property type="evidence" value="ECO:0007669"/>
    <property type="project" value="UniProtKB-SubCell"/>
</dbReference>
<evidence type="ECO:0000313" key="6">
    <source>
        <dbReference type="EMBL" id="PMD43750.1"/>
    </source>
</evidence>
<protein>
    <submittedName>
        <fullName evidence="6">RTA1 like protein</fullName>
    </submittedName>
</protein>
<feature type="transmembrane region" description="Helical" evidence="5">
    <location>
        <begin position="150"/>
        <end position="177"/>
    </location>
</feature>
<evidence type="ECO:0000256" key="4">
    <source>
        <dbReference type="ARBA" id="ARBA00023136"/>
    </source>
</evidence>
<dbReference type="InterPro" id="IPR007568">
    <property type="entry name" value="RTA1"/>
</dbReference>
<keyword evidence="7" id="KW-1185">Reference proteome</keyword>
<reference evidence="6 7" key="1">
    <citation type="submission" date="2016-04" db="EMBL/GenBank/DDBJ databases">
        <title>A degradative enzymes factory behind the ericoid mycorrhizal symbiosis.</title>
        <authorList>
            <consortium name="DOE Joint Genome Institute"/>
            <person name="Martino E."/>
            <person name="Morin E."/>
            <person name="Grelet G."/>
            <person name="Kuo A."/>
            <person name="Kohler A."/>
            <person name="Daghino S."/>
            <person name="Barry K."/>
            <person name="Choi C."/>
            <person name="Cichocki N."/>
            <person name="Clum A."/>
            <person name="Copeland A."/>
            <person name="Hainaut M."/>
            <person name="Haridas S."/>
            <person name="Labutti K."/>
            <person name="Lindquist E."/>
            <person name="Lipzen A."/>
            <person name="Khouja H.-R."/>
            <person name="Murat C."/>
            <person name="Ohm R."/>
            <person name="Olson A."/>
            <person name="Spatafora J."/>
            <person name="Veneault-Fourrey C."/>
            <person name="Henrissat B."/>
            <person name="Grigoriev I."/>
            <person name="Martin F."/>
            <person name="Perotto S."/>
        </authorList>
    </citation>
    <scope>NUCLEOTIDE SEQUENCE [LARGE SCALE GENOMIC DNA]</scope>
    <source>
        <strain evidence="6 7">F</strain>
    </source>
</reference>
<name>A0A2J6RZ10_HYAVF</name>
<dbReference type="OrthoDB" id="3358017at2759"/>
<organism evidence="6 7">
    <name type="scientific">Hyaloscypha variabilis (strain UAMH 11265 / GT02V1 / F)</name>
    <name type="common">Meliniomyces variabilis</name>
    <dbReference type="NCBI Taxonomy" id="1149755"/>
    <lineage>
        <taxon>Eukaryota</taxon>
        <taxon>Fungi</taxon>
        <taxon>Dikarya</taxon>
        <taxon>Ascomycota</taxon>
        <taxon>Pezizomycotina</taxon>
        <taxon>Leotiomycetes</taxon>
        <taxon>Helotiales</taxon>
        <taxon>Hyaloscyphaceae</taxon>
        <taxon>Hyaloscypha</taxon>
        <taxon>Hyaloscypha variabilis</taxon>
    </lineage>
</organism>
<sequence length="289" mass="32078">MAVTTDLYKYSPSVGAAVFFAILFGITTLIHTYQIIRTQTWFLIPFLVGGYFELGGYIARTLSAQETPNWTIGPFIIQQLLLLVAPALFAASIYMELGHIIQLVHGERRSIISRRWLTKIFVAGDIVSFLAQCAGSMAGSSQSAVHTGQTIILCGLVAQILSFLLFVHTAVIFHLRVRSRPTRKLLSEPAIPWQKHMFALYGGSVLILIRCVFRLVEYAGGRDGPIMSHEIFLYIFDSVLMWGTMVTFAVVHPSQVNALLIGDGAKAVRKVVSVYRIVVSGDLRETQTR</sequence>
<dbReference type="Pfam" id="PF04479">
    <property type="entry name" value="RTA1"/>
    <property type="match status" value="1"/>
</dbReference>
<evidence type="ECO:0000256" key="5">
    <source>
        <dbReference type="SAM" id="Phobius"/>
    </source>
</evidence>
<proteinExistence type="predicted"/>
<keyword evidence="3 5" id="KW-1133">Transmembrane helix</keyword>
<feature type="transmembrane region" description="Helical" evidence="5">
    <location>
        <begin position="198"/>
        <end position="216"/>
    </location>
</feature>
<feature type="transmembrane region" description="Helical" evidence="5">
    <location>
        <begin position="12"/>
        <end position="33"/>
    </location>
</feature>
<evidence type="ECO:0000256" key="1">
    <source>
        <dbReference type="ARBA" id="ARBA00004141"/>
    </source>
</evidence>
<dbReference type="PANTHER" id="PTHR31465">
    <property type="entry name" value="PROTEIN RTA1-RELATED"/>
    <property type="match status" value="1"/>
</dbReference>
<dbReference type="PANTHER" id="PTHR31465:SF35">
    <property type="entry name" value="RTA1 DOMAIN PROTEIN-RELATED"/>
    <property type="match status" value="1"/>
</dbReference>
<evidence type="ECO:0000313" key="7">
    <source>
        <dbReference type="Proteomes" id="UP000235786"/>
    </source>
</evidence>
<dbReference type="Proteomes" id="UP000235786">
    <property type="component" value="Unassembled WGS sequence"/>
</dbReference>
<keyword evidence="2 5" id="KW-0812">Transmembrane</keyword>